<name>A0A7T4EHC0_9CORY</name>
<accession>A0A7T4EHC0</accession>
<sequence length="211" mass="24307">MEPSIFAEQVLSFTDEIREILDGCLLGELCFEQDAYLPEVYRIAFKVKKQLHVASVDVPVAELHVRYALTVNSTGNHLAVRNSSFKLVYSRGKAQSPVLRYEFDRETRNKPSSHLHFHSESVPISLLLASAGEYKQAFEQQNIHFPLGNKRFRLCLEDVVEFLIRELHFTAQPGWDQAIARTRADYLRKQTETVIRKNLDLAREIMAEEAE</sequence>
<reference evidence="1 2" key="1">
    <citation type="submission" date="2020-12" db="EMBL/GenBank/DDBJ databases">
        <title>FDA dAtabase for Regulatory Grade micrObial Sequences (FDA-ARGOS): Supporting development and validation of Infectious Disease Dx tests.</title>
        <authorList>
            <person name="Sproer C."/>
            <person name="Gronow S."/>
            <person name="Severitt S."/>
            <person name="Schroder I."/>
            <person name="Tallon L."/>
            <person name="Sadzewicz L."/>
            <person name="Zhao X."/>
            <person name="Boylan J."/>
            <person name="Ott S."/>
            <person name="Bowen H."/>
            <person name="Vavikolanu K."/>
            <person name="Mehta A."/>
            <person name="Aluvathingal J."/>
            <person name="Nadendla S."/>
            <person name="Lowell S."/>
            <person name="Myers T."/>
            <person name="Yan Y."/>
            <person name="Sichtig H."/>
        </authorList>
    </citation>
    <scope>NUCLEOTIDE SEQUENCE [LARGE SCALE GENOMIC DNA]</scope>
    <source>
        <strain evidence="1 2">FDAARGOS_1053</strain>
    </source>
</reference>
<dbReference type="EMBL" id="CP066007">
    <property type="protein sequence ID" value="QQB47407.1"/>
    <property type="molecule type" value="Genomic_DNA"/>
</dbReference>
<dbReference type="GeneID" id="92760744"/>
<organism evidence="1 2">
    <name type="scientific">Corynebacterium glucuronolyticum</name>
    <dbReference type="NCBI Taxonomy" id="39791"/>
    <lineage>
        <taxon>Bacteria</taxon>
        <taxon>Bacillati</taxon>
        <taxon>Actinomycetota</taxon>
        <taxon>Actinomycetes</taxon>
        <taxon>Mycobacteriales</taxon>
        <taxon>Corynebacteriaceae</taxon>
        <taxon>Corynebacterium</taxon>
    </lineage>
</organism>
<protein>
    <submittedName>
        <fullName evidence="1">Uncharacterized protein</fullName>
    </submittedName>
</protein>
<dbReference type="RefSeq" id="WP_084036070.1">
    <property type="nucleotide sequence ID" value="NZ_CP066007.1"/>
</dbReference>
<dbReference type="AlphaFoldDB" id="A0A7T4EHC0"/>
<dbReference type="Proteomes" id="UP000596145">
    <property type="component" value="Chromosome"/>
</dbReference>
<evidence type="ECO:0000313" key="1">
    <source>
        <dbReference type="EMBL" id="QQB47407.1"/>
    </source>
</evidence>
<proteinExistence type="predicted"/>
<gene>
    <name evidence="1" type="ORF">I6I10_05840</name>
</gene>
<dbReference type="OrthoDB" id="4086179at2"/>
<evidence type="ECO:0000313" key="2">
    <source>
        <dbReference type="Proteomes" id="UP000596145"/>
    </source>
</evidence>